<reference evidence="2 3" key="1">
    <citation type="submission" date="2019-12" db="EMBL/GenBank/DDBJ databases">
        <title>Genomic-based taxomic classification of the family Erythrobacteraceae.</title>
        <authorList>
            <person name="Xu L."/>
        </authorList>
    </citation>
    <scope>NUCLEOTIDE SEQUENCE [LARGE SCALE GENOMIC DNA]</scope>
    <source>
        <strain evidence="2 3">KCTC 42453</strain>
    </source>
</reference>
<keyword evidence="1" id="KW-0812">Transmembrane</keyword>
<dbReference type="OrthoDB" id="7428637at2"/>
<accession>A0A845AY83</accession>
<evidence type="ECO:0000313" key="3">
    <source>
        <dbReference type="Proteomes" id="UP000431922"/>
    </source>
</evidence>
<proteinExistence type="predicted"/>
<name>A0A845AY83_9SPHN</name>
<organism evidence="2 3">
    <name type="scientific">Allopontixanthobacter sediminis</name>
    <dbReference type="NCBI Taxonomy" id="1689985"/>
    <lineage>
        <taxon>Bacteria</taxon>
        <taxon>Pseudomonadati</taxon>
        <taxon>Pseudomonadota</taxon>
        <taxon>Alphaproteobacteria</taxon>
        <taxon>Sphingomonadales</taxon>
        <taxon>Erythrobacteraceae</taxon>
        <taxon>Allopontixanthobacter</taxon>
    </lineage>
</organism>
<dbReference type="EMBL" id="WTYL01000001">
    <property type="protein sequence ID" value="MXP42886.1"/>
    <property type="molecule type" value="Genomic_DNA"/>
</dbReference>
<dbReference type="AlphaFoldDB" id="A0A845AY83"/>
<keyword evidence="1" id="KW-1133">Transmembrane helix</keyword>
<keyword evidence="3" id="KW-1185">Reference proteome</keyword>
<feature type="transmembrane region" description="Helical" evidence="1">
    <location>
        <begin position="72"/>
        <end position="93"/>
    </location>
</feature>
<dbReference type="RefSeq" id="WP_160754550.1">
    <property type="nucleotide sequence ID" value="NZ_WTYL01000001.1"/>
</dbReference>
<gene>
    <name evidence="2" type="ORF">GRI65_00280</name>
</gene>
<protein>
    <submittedName>
        <fullName evidence="2">Uncharacterized protein</fullName>
    </submittedName>
</protein>
<evidence type="ECO:0000256" key="1">
    <source>
        <dbReference type="SAM" id="Phobius"/>
    </source>
</evidence>
<evidence type="ECO:0000313" key="2">
    <source>
        <dbReference type="EMBL" id="MXP42886.1"/>
    </source>
</evidence>
<sequence>MSRNDYRNSTDLLTPTLALAIWAAHFSLVWAASSIFPDMPAARWIAVLLTIAALAGLVWLWRRSGVRSPTSIPGLGIAIAAAGIAFDLLPALFG</sequence>
<dbReference type="Proteomes" id="UP000431922">
    <property type="component" value="Unassembled WGS sequence"/>
</dbReference>
<comment type="caution">
    <text evidence="2">The sequence shown here is derived from an EMBL/GenBank/DDBJ whole genome shotgun (WGS) entry which is preliminary data.</text>
</comment>
<keyword evidence="1" id="KW-0472">Membrane</keyword>
<feature type="transmembrane region" description="Helical" evidence="1">
    <location>
        <begin position="41"/>
        <end position="60"/>
    </location>
</feature>